<gene>
    <name evidence="1" type="ORF">J2W31_004461</name>
</gene>
<name>A0AAW8D624_9BURK</name>
<evidence type="ECO:0000313" key="2">
    <source>
        <dbReference type="Proteomes" id="UP001242045"/>
    </source>
</evidence>
<organism evidence="1 2">
    <name type="scientific">Variovorax boronicumulans</name>
    <dbReference type="NCBI Taxonomy" id="436515"/>
    <lineage>
        <taxon>Bacteria</taxon>
        <taxon>Pseudomonadati</taxon>
        <taxon>Pseudomonadota</taxon>
        <taxon>Betaproteobacteria</taxon>
        <taxon>Burkholderiales</taxon>
        <taxon>Comamonadaceae</taxon>
        <taxon>Variovorax</taxon>
    </lineage>
</organism>
<dbReference type="EMBL" id="JAUSRD010000012">
    <property type="protein sequence ID" value="MDP9895336.1"/>
    <property type="molecule type" value="Genomic_DNA"/>
</dbReference>
<sequence>MQSNAIPLDVLISAQTALDLVSSSADVAPLLRMKCAEQVGMLRHYTKVALSGQVVAIEQRGDAS</sequence>
<reference evidence="1" key="1">
    <citation type="submission" date="2023-07" db="EMBL/GenBank/DDBJ databases">
        <title>Sorghum-associated microbial communities from plants grown in Nebraska, USA.</title>
        <authorList>
            <person name="Schachtman D."/>
        </authorList>
    </citation>
    <scope>NUCLEOTIDE SEQUENCE</scope>
    <source>
        <strain evidence="1">DS3754</strain>
    </source>
</reference>
<protein>
    <submittedName>
        <fullName evidence="1">Uncharacterized protein</fullName>
    </submittedName>
</protein>
<evidence type="ECO:0000313" key="1">
    <source>
        <dbReference type="EMBL" id="MDP9895336.1"/>
    </source>
</evidence>
<dbReference type="AlphaFoldDB" id="A0AAW8D624"/>
<accession>A0AAW8D624</accession>
<proteinExistence type="predicted"/>
<dbReference type="Proteomes" id="UP001242045">
    <property type="component" value="Unassembled WGS sequence"/>
</dbReference>
<comment type="caution">
    <text evidence="1">The sequence shown here is derived from an EMBL/GenBank/DDBJ whole genome shotgun (WGS) entry which is preliminary data.</text>
</comment>
<dbReference type="RefSeq" id="WP_307686048.1">
    <property type="nucleotide sequence ID" value="NZ_JAUSRD010000012.1"/>
</dbReference>